<evidence type="ECO:0000256" key="2">
    <source>
        <dbReference type="ARBA" id="ARBA00024341"/>
    </source>
</evidence>
<organism evidence="4 5">
    <name type="scientific">Carya illinoinensis</name>
    <name type="common">Pecan</name>
    <dbReference type="NCBI Taxonomy" id="32201"/>
    <lineage>
        <taxon>Eukaryota</taxon>
        <taxon>Viridiplantae</taxon>
        <taxon>Streptophyta</taxon>
        <taxon>Embryophyta</taxon>
        <taxon>Tracheophyta</taxon>
        <taxon>Spermatophyta</taxon>
        <taxon>Magnoliopsida</taxon>
        <taxon>eudicotyledons</taxon>
        <taxon>Gunneridae</taxon>
        <taxon>Pentapetalae</taxon>
        <taxon>rosids</taxon>
        <taxon>fabids</taxon>
        <taxon>Fagales</taxon>
        <taxon>Juglandaceae</taxon>
        <taxon>Carya</taxon>
    </lineage>
</organism>
<protein>
    <recommendedName>
        <fullName evidence="6">DUF4005 domain-containing protein</fullName>
    </recommendedName>
</protein>
<evidence type="ECO:0000313" key="5">
    <source>
        <dbReference type="Proteomes" id="UP000811609"/>
    </source>
</evidence>
<reference evidence="4" key="1">
    <citation type="submission" date="2020-12" db="EMBL/GenBank/DDBJ databases">
        <title>WGS assembly of Carya illinoinensis cv. Pawnee.</title>
        <authorList>
            <person name="Platts A."/>
            <person name="Shu S."/>
            <person name="Wright S."/>
            <person name="Barry K."/>
            <person name="Edger P."/>
            <person name="Pires J.C."/>
            <person name="Schmutz J."/>
        </authorList>
    </citation>
    <scope>NUCLEOTIDE SEQUENCE</scope>
    <source>
        <tissue evidence="4">Leaf</tissue>
    </source>
</reference>
<name>A0A8T1Q0C7_CARIL</name>
<evidence type="ECO:0000313" key="4">
    <source>
        <dbReference type="EMBL" id="KAG6647243.1"/>
    </source>
</evidence>
<gene>
    <name evidence="4" type="ORF">CIPAW_07G065200</name>
</gene>
<dbReference type="CDD" id="cd23767">
    <property type="entry name" value="IQCD"/>
    <property type="match status" value="1"/>
</dbReference>
<keyword evidence="1" id="KW-0112">Calmodulin-binding</keyword>
<comment type="similarity">
    <text evidence="2">Belongs to the IQD family.</text>
</comment>
<dbReference type="EMBL" id="CM031815">
    <property type="protein sequence ID" value="KAG6647243.1"/>
    <property type="molecule type" value="Genomic_DNA"/>
</dbReference>
<dbReference type="PROSITE" id="PS50096">
    <property type="entry name" value="IQ"/>
    <property type="match status" value="2"/>
</dbReference>
<dbReference type="PANTHER" id="PTHR32295:SF263">
    <property type="entry name" value="DUF4005 DOMAIN-CONTAINING PROTEIN"/>
    <property type="match status" value="1"/>
</dbReference>
<dbReference type="InterPro" id="IPR000048">
    <property type="entry name" value="IQ_motif_EF-hand-BS"/>
</dbReference>
<dbReference type="PANTHER" id="PTHR32295">
    <property type="entry name" value="IQ-DOMAIN 5-RELATED"/>
    <property type="match status" value="1"/>
</dbReference>
<proteinExistence type="inferred from homology"/>
<evidence type="ECO:0000256" key="1">
    <source>
        <dbReference type="ARBA" id="ARBA00022860"/>
    </source>
</evidence>
<feature type="region of interest" description="Disordered" evidence="3">
    <location>
        <begin position="43"/>
        <end position="64"/>
    </location>
</feature>
<dbReference type="AlphaFoldDB" id="A0A8T1Q0C7"/>
<dbReference type="Pfam" id="PF00612">
    <property type="entry name" value="IQ"/>
    <property type="match status" value="2"/>
</dbReference>
<accession>A0A8T1Q0C7</accession>
<dbReference type="GO" id="GO:0005516">
    <property type="term" value="F:calmodulin binding"/>
    <property type="evidence" value="ECO:0007669"/>
    <property type="project" value="UniProtKB-KW"/>
</dbReference>
<dbReference type="Proteomes" id="UP000811609">
    <property type="component" value="Chromosome 7"/>
</dbReference>
<evidence type="ECO:0000256" key="3">
    <source>
        <dbReference type="SAM" id="MobiDB-lite"/>
    </source>
</evidence>
<comment type="caution">
    <text evidence="4">The sequence shown here is derived from an EMBL/GenBank/DDBJ whole genome shotgun (WGS) entry which is preliminary data.</text>
</comment>
<keyword evidence="5" id="KW-1185">Reference proteome</keyword>
<evidence type="ECO:0008006" key="6">
    <source>
        <dbReference type="Google" id="ProtNLM"/>
    </source>
</evidence>
<sequence>MGLEKMWQKMGKVSKWIRNFLVGKREKKYKKIDATFPAEHVHNKTDCQPGTPRTRRRWSFGTASGKKTSHKYSKSFYSFDTTKLPVQASAENEVLQNHAVLIADVEYAAATKIQAVFRSYLARKALSALRGLVKLQALVRGHQVRKQTNATLQRMHALISIQVRARVQRIQMAEEAHLHVKKQPSIHRNFTLDNELRRIRREKMDMNLQHSQGVSKCKSNYLNHSQIEKIEDDFPTYYSEDLSSRRRENPYEEYSFTANNSPQHYIPTYLMAMTHSHQITWPRQNPLVLKSGHRVNQSNVRRVALGRKIGKGNQQTKHVSHWIIKCEDVHLHAPNALAMQTMIPGLSSCIDQQDPPTSLIQLHQQVVIPTTTHLLMHMR</sequence>